<evidence type="ECO:0000313" key="2">
    <source>
        <dbReference type="EMBL" id="KAK4242877.1"/>
    </source>
</evidence>
<sequence length="66" mass="6799">MKFAIATVLAFAAVAFAYPAVGNGAPVKRQNINNVDPAVPAMSDASGNIVPFESTQVHQDAKAKGI</sequence>
<keyword evidence="3" id="KW-1185">Reference proteome</keyword>
<evidence type="ECO:0000313" key="3">
    <source>
        <dbReference type="Proteomes" id="UP001303760"/>
    </source>
</evidence>
<organism evidence="2 3">
    <name type="scientific">Achaetomium macrosporum</name>
    <dbReference type="NCBI Taxonomy" id="79813"/>
    <lineage>
        <taxon>Eukaryota</taxon>
        <taxon>Fungi</taxon>
        <taxon>Dikarya</taxon>
        <taxon>Ascomycota</taxon>
        <taxon>Pezizomycotina</taxon>
        <taxon>Sordariomycetes</taxon>
        <taxon>Sordariomycetidae</taxon>
        <taxon>Sordariales</taxon>
        <taxon>Chaetomiaceae</taxon>
        <taxon>Achaetomium</taxon>
    </lineage>
</organism>
<reference evidence="2" key="2">
    <citation type="submission" date="2023-05" db="EMBL/GenBank/DDBJ databases">
        <authorList>
            <consortium name="Lawrence Berkeley National Laboratory"/>
            <person name="Steindorff A."/>
            <person name="Hensen N."/>
            <person name="Bonometti L."/>
            <person name="Westerberg I."/>
            <person name="Brannstrom I.O."/>
            <person name="Guillou S."/>
            <person name="Cros-Aarteil S."/>
            <person name="Calhoun S."/>
            <person name="Haridas S."/>
            <person name="Kuo A."/>
            <person name="Mondo S."/>
            <person name="Pangilinan J."/>
            <person name="Riley R."/>
            <person name="Labutti K."/>
            <person name="Andreopoulos B."/>
            <person name="Lipzen A."/>
            <person name="Chen C."/>
            <person name="Yanf M."/>
            <person name="Daum C."/>
            <person name="Ng V."/>
            <person name="Clum A."/>
            <person name="Ohm R."/>
            <person name="Martin F."/>
            <person name="Silar P."/>
            <person name="Natvig D."/>
            <person name="Lalanne C."/>
            <person name="Gautier V."/>
            <person name="Ament-Velasquez S.L."/>
            <person name="Kruys A."/>
            <person name="Hutchinson M.I."/>
            <person name="Powell A.J."/>
            <person name="Barry K."/>
            <person name="Miller A.N."/>
            <person name="Grigoriev I.V."/>
            <person name="Debuchy R."/>
            <person name="Gladieux P."/>
            <person name="Thoren M.H."/>
            <person name="Johannesson H."/>
        </authorList>
    </citation>
    <scope>NUCLEOTIDE SEQUENCE</scope>
    <source>
        <strain evidence="2">CBS 532.94</strain>
    </source>
</reference>
<keyword evidence="1" id="KW-0732">Signal</keyword>
<reference evidence="2" key="1">
    <citation type="journal article" date="2023" name="Mol. Phylogenet. Evol.">
        <title>Genome-scale phylogeny and comparative genomics of the fungal order Sordariales.</title>
        <authorList>
            <person name="Hensen N."/>
            <person name="Bonometti L."/>
            <person name="Westerberg I."/>
            <person name="Brannstrom I.O."/>
            <person name="Guillou S."/>
            <person name="Cros-Aarteil S."/>
            <person name="Calhoun S."/>
            <person name="Haridas S."/>
            <person name="Kuo A."/>
            <person name="Mondo S."/>
            <person name="Pangilinan J."/>
            <person name="Riley R."/>
            <person name="LaButti K."/>
            <person name="Andreopoulos B."/>
            <person name="Lipzen A."/>
            <person name="Chen C."/>
            <person name="Yan M."/>
            <person name="Daum C."/>
            <person name="Ng V."/>
            <person name="Clum A."/>
            <person name="Steindorff A."/>
            <person name="Ohm R.A."/>
            <person name="Martin F."/>
            <person name="Silar P."/>
            <person name="Natvig D.O."/>
            <person name="Lalanne C."/>
            <person name="Gautier V."/>
            <person name="Ament-Velasquez S.L."/>
            <person name="Kruys A."/>
            <person name="Hutchinson M.I."/>
            <person name="Powell A.J."/>
            <person name="Barry K."/>
            <person name="Miller A.N."/>
            <person name="Grigoriev I.V."/>
            <person name="Debuchy R."/>
            <person name="Gladieux P."/>
            <person name="Hiltunen Thoren M."/>
            <person name="Johannesson H."/>
        </authorList>
    </citation>
    <scope>NUCLEOTIDE SEQUENCE</scope>
    <source>
        <strain evidence="2">CBS 532.94</strain>
    </source>
</reference>
<proteinExistence type="predicted"/>
<dbReference type="AlphaFoldDB" id="A0AAN7CKC9"/>
<feature type="chain" id="PRO_5042852456" evidence="1">
    <location>
        <begin position="18"/>
        <end position="66"/>
    </location>
</feature>
<gene>
    <name evidence="2" type="ORF">C8A03DRAFT_28875</name>
</gene>
<name>A0AAN7CKC9_9PEZI</name>
<feature type="signal peptide" evidence="1">
    <location>
        <begin position="1"/>
        <end position="17"/>
    </location>
</feature>
<comment type="caution">
    <text evidence="2">The sequence shown here is derived from an EMBL/GenBank/DDBJ whole genome shotgun (WGS) entry which is preliminary data.</text>
</comment>
<accession>A0AAN7CKC9</accession>
<protein>
    <submittedName>
        <fullName evidence="2">Uncharacterized protein</fullName>
    </submittedName>
</protein>
<dbReference type="Proteomes" id="UP001303760">
    <property type="component" value="Unassembled WGS sequence"/>
</dbReference>
<dbReference type="EMBL" id="MU860003">
    <property type="protein sequence ID" value="KAK4242877.1"/>
    <property type="molecule type" value="Genomic_DNA"/>
</dbReference>
<evidence type="ECO:0000256" key="1">
    <source>
        <dbReference type="SAM" id="SignalP"/>
    </source>
</evidence>